<feature type="repeat" description="LDL-receptor class B" evidence="10">
    <location>
        <begin position="767"/>
        <end position="809"/>
    </location>
</feature>
<dbReference type="PROSITE" id="PS50240">
    <property type="entry name" value="TRYPSIN_DOM"/>
    <property type="match status" value="1"/>
</dbReference>
<dbReference type="RefSeq" id="XP_031563419.1">
    <property type="nucleotide sequence ID" value="XM_031707559.1"/>
</dbReference>
<dbReference type="InterPro" id="IPR009003">
    <property type="entry name" value="Peptidase_S1_PA"/>
</dbReference>
<dbReference type="PROSITE" id="PS50835">
    <property type="entry name" value="IG_LIKE"/>
    <property type="match status" value="1"/>
</dbReference>
<gene>
    <name evidence="17" type="primary">LOC116298966</name>
</gene>
<dbReference type="Pfam" id="PF07679">
    <property type="entry name" value="I-set"/>
    <property type="match status" value="1"/>
</dbReference>
<dbReference type="CDD" id="cd00033">
    <property type="entry name" value="CCP"/>
    <property type="match status" value="1"/>
</dbReference>
<keyword evidence="6 11" id="KW-0720">Serine protease</keyword>
<dbReference type="Pfam" id="PF00084">
    <property type="entry name" value="Sushi"/>
    <property type="match status" value="1"/>
</dbReference>
<dbReference type="PANTHER" id="PTHR46513:SF13">
    <property type="entry name" value="EGF-LIKE DOMAIN-CONTAINING PROTEIN"/>
    <property type="match status" value="1"/>
</dbReference>
<dbReference type="PROSITE" id="PS50923">
    <property type="entry name" value="SUSHI"/>
    <property type="match status" value="1"/>
</dbReference>
<dbReference type="InterPro" id="IPR018114">
    <property type="entry name" value="TRYPSIN_HIS"/>
</dbReference>
<dbReference type="KEGG" id="aten:116298966"/>
<dbReference type="PROSITE" id="PS00134">
    <property type="entry name" value="TRYPSIN_HIS"/>
    <property type="match status" value="1"/>
</dbReference>
<dbReference type="InterPro" id="IPR003598">
    <property type="entry name" value="Ig_sub2"/>
</dbReference>
<dbReference type="PROSITE" id="PS00135">
    <property type="entry name" value="TRYPSIN_SER"/>
    <property type="match status" value="1"/>
</dbReference>
<dbReference type="Gene3D" id="2.120.10.30">
    <property type="entry name" value="TolB, C-terminal domain"/>
    <property type="match status" value="1"/>
</dbReference>
<evidence type="ECO:0000256" key="2">
    <source>
        <dbReference type="ARBA" id="ARBA00022670"/>
    </source>
</evidence>
<dbReference type="InterPro" id="IPR003599">
    <property type="entry name" value="Ig_sub"/>
</dbReference>
<dbReference type="Pfam" id="PF00058">
    <property type="entry name" value="Ldl_recept_b"/>
    <property type="match status" value="3"/>
</dbReference>
<dbReference type="Pfam" id="PF14670">
    <property type="entry name" value="FXa_inhibition"/>
    <property type="match status" value="1"/>
</dbReference>
<dbReference type="GO" id="GO:0017147">
    <property type="term" value="F:Wnt-protein binding"/>
    <property type="evidence" value="ECO:0007669"/>
    <property type="project" value="TreeGrafter"/>
</dbReference>
<feature type="repeat" description="LDL-receptor class B" evidence="10">
    <location>
        <begin position="853"/>
        <end position="896"/>
    </location>
</feature>
<dbReference type="InterPro" id="IPR007110">
    <property type="entry name" value="Ig-like_dom"/>
</dbReference>
<dbReference type="PANTHER" id="PTHR46513">
    <property type="entry name" value="VITELLOGENIN RECEPTOR-LIKE PROTEIN-RELATED-RELATED"/>
    <property type="match status" value="1"/>
</dbReference>
<evidence type="ECO:0000256" key="5">
    <source>
        <dbReference type="ARBA" id="ARBA00022801"/>
    </source>
</evidence>
<dbReference type="Gene3D" id="2.10.70.10">
    <property type="entry name" value="Complement Module, domain 1"/>
    <property type="match status" value="1"/>
</dbReference>
<dbReference type="Pfam" id="PF00089">
    <property type="entry name" value="Trypsin"/>
    <property type="match status" value="1"/>
</dbReference>
<feature type="repeat" description="LDL-receptor class B" evidence="10">
    <location>
        <begin position="810"/>
        <end position="852"/>
    </location>
</feature>
<evidence type="ECO:0000256" key="1">
    <source>
        <dbReference type="ARBA" id="ARBA00022536"/>
    </source>
</evidence>
<dbReference type="SMART" id="SM00032">
    <property type="entry name" value="CCP"/>
    <property type="match status" value="1"/>
</dbReference>
<dbReference type="InterPro" id="IPR036179">
    <property type="entry name" value="Ig-like_dom_sf"/>
</dbReference>
<dbReference type="SUPFAM" id="SSF48726">
    <property type="entry name" value="Immunoglobulin"/>
    <property type="match status" value="1"/>
</dbReference>
<evidence type="ECO:0000259" key="13">
    <source>
        <dbReference type="PROSITE" id="PS50240"/>
    </source>
</evidence>
<dbReference type="SMART" id="SM00135">
    <property type="entry name" value="LY"/>
    <property type="match status" value="5"/>
</dbReference>
<dbReference type="InterPro" id="IPR000436">
    <property type="entry name" value="Sushi_SCR_CCP_dom"/>
</dbReference>
<evidence type="ECO:0000256" key="9">
    <source>
        <dbReference type="PROSITE-ProRule" id="PRU00302"/>
    </source>
</evidence>
<keyword evidence="1" id="KW-0245">EGF-like domain</keyword>
<dbReference type="OrthoDB" id="6380398at2759"/>
<keyword evidence="4" id="KW-0677">Repeat</keyword>
<dbReference type="InterPro" id="IPR033116">
    <property type="entry name" value="TRYPSIN_SER"/>
</dbReference>
<dbReference type="InterPro" id="IPR011042">
    <property type="entry name" value="6-blade_b-propeller_TolB-like"/>
</dbReference>
<evidence type="ECO:0000313" key="17">
    <source>
        <dbReference type="RefSeq" id="XP_031563419.1"/>
    </source>
</evidence>
<dbReference type="InterPro" id="IPR001254">
    <property type="entry name" value="Trypsin_dom"/>
</dbReference>
<dbReference type="SMART" id="SM00020">
    <property type="entry name" value="Tryp_SPc"/>
    <property type="match status" value="1"/>
</dbReference>
<feature type="chain" id="PRO_5027626472" evidence="12">
    <location>
        <begin position="24"/>
        <end position="1409"/>
    </location>
</feature>
<evidence type="ECO:0000256" key="12">
    <source>
        <dbReference type="SAM" id="SignalP"/>
    </source>
</evidence>
<accession>A0A6P8I4C4</accession>
<dbReference type="GO" id="GO:0060070">
    <property type="term" value="P:canonical Wnt signaling pathway"/>
    <property type="evidence" value="ECO:0007669"/>
    <property type="project" value="TreeGrafter"/>
</dbReference>
<dbReference type="Gene3D" id="2.10.25.10">
    <property type="entry name" value="Laminin"/>
    <property type="match status" value="1"/>
</dbReference>
<evidence type="ECO:0000256" key="6">
    <source>
        <dbReference type="ARBA" id="ARBA00022825"/>
    </source>
</evidence>
<reference evidence="17" key="1">
    <citation type="submission" date="2025-08" db="UniProtKB">
        <authorList>
            <consortium name="RefSeq"/>
        </authorList>
    </citation>
    <scope>IDENTIFICATION</scope>
    <source>
        <tissue evidence="17">Tentacle</tissue>
    </source>
</reference>
<dbReference type="InterPro" id="IPR035976">
    <property type="entry name" value="Sushi/SCR/CCP_sf"/>
</dbReference>
<dbReference type="InterPro" id="IPR013098">
    <property type="entry name" value="Ig_I-set"/>
</dbReference>
<feature type="domain" description="Ig-like" evidence="14">
    <location>
        <begin position="1050"/>
        <end position="1139"/>
    </location>
</feature>
<dbReference type="Proteomes" id="UP000515163">
    <property type="component" value="Unplaced"/>
</dbReference>
<dbReference type="PRINTS" id="PR00722">
    <property type="entry name" value="CHYMOTRYPSIN"/>
</dbReference>
<dbReference type="SMART" id="SM00409">
    <property type="entry name" value="IG"/>
    <property type="match status" value="1"/>
</dbReference>
<dbReference type="InterPro" id="IPR050778">
    <property type="entry name" value="Cueball_EGF_LRP_Nidogen"/>
</dbReference>
<dbReference type="FunFam" id="2.120.10.30:FF:000241">
    <property type="entry name" value="Low-density lipoprotein receptor-related protein 6"/>
    <property type="match status" value="1"/>
</dbReference>
<dbReference type="SUPFAM" id="SSF50494">
    <property type="entry name" value="Trypsin-like serine proteases"/>
    <property type="match status" value="1"/>
</dbReference>
<dbReference type="FunFam" id="2.40.10.10:FF:000120">
    <property type="entry name" value="Putative serine protease"/>
    <property type="match status" value="1"/>
</dbReference>
<feature type="repeat" description="LDL-receptor class B" evidence="10">
    <location>
        <begin position="897"/>
        <end position="940"/>
    </location>
</feature>
<evidence type="ECO:0000256" key="10">
    <source>
        <dbReference type="PROSITE-ProRule" id="PRU00461"/>
    </source>
</evidence>
<protein>
    <submittedName>
        <fullName evidence="17">Uncharacterized protein LOC116298966 isoform X1</fullName>
    </submittedName>
</protein>
<dbReference type="CDD" id="cd00190">
    <property type="entry name" value="Tryp_SPc"/>
    <property type="match status" value="1"/>
</dbReference>
<dbReference type="SMART" id="SM00408">
    <property type="entry name" value="IGc2"/>
    <property type="match status" value="1"/>
</dbReference>
<dbReference type="GO" id="GO:0006508">
    <property type="term" value="P:proteolysis"/>
    <property type="evidence" value="ECO:0007669"/>
    <property type="project" value="UniProtKB-KW"/>
</dbReference>
<keyword evidence="2 11" id="KW-0645">Protease</keyword>
<keyword evidence="7 9" id="KW-1015">Disulfide bond</keyword>
<dbReference type="GeneID" id="116298966"/>
<dbReference type="Gene3D" id="2.60.40.10">
    <property type="entry name" value="Immunoglobulins"/>
    <property type="match status" value="1"/>
</dbReference>
<dbReference type="InterPro" id="IPR013783">
    <property type="entry name" value="Ig-like_fold"/>
</dbReference>
<feature type="domain" description="Peptidase S1" evidence="13">
    <location>
        <begin position="1161"/>
        <end position="1409"/>
    </location>
</feature>
<keyword evidence="5 11" id="KW-0378">Hydrolase</keyword>
<sequence>MDSRVSTARFVIVLTIFLIKGQAIGLDGVHVFASHGFHEIQESISSRIDPFSNEFLQGSSKIADLKSSSGEHLSELSSLQRVRKRRDVVSGGLQVQGLSASQGCNGIILEWDALPLPYSAKLQYVSSEFKHFNVYRSNSFFSDVTGMAPHASGVTDPRLRAVDNRRWIDFYPPPMANWFYAVTIVDGKGREQTRVAAKKVIFVGAIEKEGKPFLMIPSVLRGRAMHHSVAFNPNRNEYLVAFDWDMNHDGTSDHLYAARLDQAGKIVDKKVLNFSASIPGWVSGEQGWPAVAFNPSSNEYLVLFHFRSTKHFSNRHVILAQRILAAQSERAASPSVTATADGADIKEPKLLYNPKTGGYVASVVVTKPKKDVIGLFLDKNGKVAKVGQVCSFRYDAYEHNLFHDSKRDEFYFTCTIENKGTIANPQLETRPFMVLMTKMDAFGVHASNTPSSGTKTLIGYSNKRHTRHEGYYNQKTDRLVMFWEDLKNGKNTLSSSSLLMTRALFLLEVGKYDCHLDREVKTPVLLPMPISGGHYLLWQERSQLSWSIGGQLMKDGNFRLTSGIQKNPTVVYNVNRDMGFVVWQEDVGRQVKLIGRHFTYSSSHTCSSACPPNQRCVQQNTCDSDRCSSNNGGCSHKCQVKAGGLLTQCICPKDMELDADQKTCINNLPCRGMTPMKNPLTSQDMYCGRGPLHVDCLEGSYCHIHPTDKFAKCCPDLLPGYAILVASQNTIWKAVINENQQKANVSRMPFTQGFMQVVAIAYDPKEKRMYWSDVMGQTIKRALMDGTGEETILRSNVHTPDGLYLDTVDRELYWTDAGQETIEKSKLDGSGRRVLVNKGLDQPRAIVLYKKRRQMYWTDWGKIPKIERSLEDGTTRETIVTRGLGWPNGLAIDEDLRQLYWADAKVDKIETSDLEGRNRRVLVGGDKAKHPFSIGILNNRLFWSDWEKEGVQSVDKQTGKDYAEILNGLENPKGMFLFMTESQPLNTCPDPGRPNNGNRFPAPGPTGRYDVGVSLIFTCNPGYTLIGPINRQCKRTGKWSRKVTECVAPPFLTATPINTTVDEGKAAVLRCSSSIDRSHPIQVQWFKNGSPLAPDPDIRYHVAFTGHLIFSLTRYSDRGLYKCVAQNKGGKVSATAHLKVRGSVKLKVECGRPGFNTRARIIGGRRADRGAHPWQVMLWNKLDKRHFCGGTLITDRWLVTAAHCVHAKLLFPSNIKIRLGKHVRTRTERNEQSMNADMIKIHPNYNAMDRTYDSDIALVRTSKKVIFTDYIQPICLPTKEQDFQLMRVNTSGVISGWGSRKVFRDSARRLYEAGVPIVSTSACKASHPAYIITPNMFCAGQKNSSLGDACQGDSGGPFSVNSPLPSKRNVKRHVLLGVISWGDGCGHYGKYGVYTRVTNFVDWIMNEID</sequence>
<dbReference type="InterPro" id="IPR043504">
    <property type="entry name" value="Peptidase_S1_PA_chymotrypsin"/>
</dbReference>
<keyword evidence="16" id="KW-1185">Reference proteome</keyword>
<feature type="domain" description="Sushi" evidence="15">
    <location>
        <begin position="986"/>
        <end position="1048"/>
    </location>
</feature>
<dbReference type="GO" id="GO:0004252">
    <property type="term" value="F:serine-type endopeptidase activity"/>
    <property type="evidence" value="ECO:0007669"/>
    <property type="project" value="InterPro"/>
</dbReference>
<dbReference type="InterPro" id="IPR000033">
    <property type="entry name" value="LDLR_classB_rpt"/>
</dbReference>
<evidence type="ECO:0000256" key="4">
    <source>
        <dbReference type="ARBA" id="ARBA00022737"/>
    </source>
</evidence>
<organism evidence="16 17">
    <name type="scientific">Actinia tenebrosa</name>
    <name type="common">Australian red waratah sea anemone</name>
    <dbReference type="NCBI Taxonomy" id="6105"/>
    <lineage>
        <taxon>Eukaryota</taxon>
        <taxon>Metazoa</taxon>
        <taxon>Cnidaria</taxon>
        <taxon>Anthozoa</taxon>
        <taxon>Hexacorallia</taxon>
        <taxon>Actiniaria</taxon>
        <taxon>Actiniidae</taxon>
        <taxon>Actinia</taxon>
    </lineage>
</organism>
<evidence type="ECO:0000256" key="7">
    <source>
        <dbReference type="ARBA" id="ARBA00023157"/>
    </source>
</evidence>
<evidence type="ECO:0000313" key="16">
    <source>
        <dbReference type="Proteomes" id="UP000515163"/>
    </source>
</evidence>
<keyword evidence="8" id="KW-0325">Glycoprotein</keyword>
<dbReference type="Gene3D" id="2.40.10.10">
    <property type="entry name" value="Trypsin-like serine proteases"/>
    <property type="match status" value="1"/>
</dbReference>
<dbReference type="InParanoid" id="A0A6P8I4C4"/>
<evidence type="ECO:0000256" key="3">
    <source>
        <dbReference type="ARBA" id="ARBA00022729"/>
    </source>
</evidence>
<keyword evidence="3 12" id="KW-0732">Signal</keyword>
<comment type="caution">
    <text evidence="9">Lacks conserved residue(s) required for the propagation of feature annotation.</text>
</comment>
<feature type="signal peptide" evidence="12">
    <location>
        <begin position="1"/>
        <end position="23"/>
    </location>
</feature>
<evidence type="ECO:0000256" key="8">
    <source>
        <dbReference type="ARBA" id="ARBA00023180"/>
    </source>
</evidence>
<dbReference type="PROSITE" id="PS51120">
    <property type="entry name" value="LDLRB"/>
    <property type="match status" value="4"/>
</dbReference>
<keyword evidence="9" id="KW-0768">Sushi</keyword>
<evidence type="ECO:0000259" key="14">
    <source>
        <dbReference type="PROSITE" id="PS50835"/>
    </source>
</evidence>
<name>A0A6P8I4C4_ACTTE</name>
<dbReference type="GO" id="GO:0042813">
    <property type="term" value="F:Wnt receptor activity"/>
    <property type="evidence" value="ECO:0007669"/>
    <property type="project" value="TreeGrafter"/>
</dbReference>
<proteinExistence type="predicted"/>
<dbReference type="GO" id="GO:0005886">
    <property type="term" value="C:plasma membrane"/>
    <property type="evidence" value="ECO:0007669"/>
    <property type="project" value="TreeGrafter"/>
</dbReference>
<feature type="disulfide bond" evidence="9">
    <location>
        <begin position="1019"/>
        <end position="1046"/>
    </location>
</feature>
<evidence type="ECO:0000259" key="15">
    <source>
        <dbReference type="PROSITE" id="PS50923"/>
    </source>
</evidence>
<dbReference type="SUPFAM" id="SSF63825">
    <property type="entry name" value="YWTD domain"/>
    <property type="match status" value="1"/>
</dbReference>
<evidence type="ECO:0000256" key="11">
    <source>
        <dbReference type="RuleBase" id="RU363034"/>
    </source>
</evidence>
<dbReference type="InterPro" id="IPR001314">
    <property type="entry name" value="Peptidase_S1A"/>
</dbReference>
<dbReference type="SUPFAM" id="SSF57535">
    <property type="entry name" value="Complement control module/SCR domain"/>
    <property type="match status" value="1"/>
</dbReference>